<feature type="region of interest" description="Disordered" evidence="2">
    <location>
        <begin position="955"/>
        <end position="975"/>
    </location>
</feature>
<sequence length="975" mass="111466">MSVLFGPGDTTGLSPAEVTFDGSTSTVAWPSSSSRAGRPTADGGDVCMPAGVGMATALKDTGYFGKSRDRESVRERFAPSAGGSPVSPTFRGASGGHSLPDAKNQRDPERASPRGQLAASRAQAEQLRDEVAQLHHLLHQTRELHASEASRLHFQLQESKTTARREQGLREEAELREKAKSSQCDQLQKEIGALKQQLTKRHIHIGGSSQGNSPLNSLKGEDLRQLGTELQQIRQDSQELRDLMAKQHDEELQRLREDLEQTQQSSRKAHHAVSKLEAAQKQQSITDQAATRKLEDRCLQLEHYTEIAEAKRMAATEEVRAMEAAHRKLNQEMHQEQAAARQAHTQLERLSLEQKSMILDQALQEEAQERASQLTKRFAASEVQREDLERQLRQERHQLHLVQKQLDATALYHDRAQERISTLEASAKSADLQQAVECASFWTEQDALRRSQRQTAVSEERARQLQFEVKSLEYQQEHARQLQLSVERLESKEEAAEQAQLELKDQHSMAESKVSQLQDAVSFLQQRVTQNAGTDAKLSEIQMMFRKVLNRYKKLLASSADTHISTVTCESKLSEMEMLMRGVEEEQDALISLQEQQQLNLASAEAREKALQSEAAEEMRESIGLRTLLRSAERSHDTILAQLQNQETERVRRSDWLREESEERLASAFQMTERLQQSLDSANEALKTSVQSQHSKDELYTNLLKDYRSLQDEEQRRQRAQDEIQQRLMEEGARVKALEALKHREEETIEHVSQVLKGASEEHQANSLKYQAQIQEMKMGQEQLLEQVKQETNEQLSHLRSRDTILAQLQNQETERARRSDWLREESEERLASAFQMTERLQQSLDSANEALKTSVQSQHSKDELYTNLLKDYRSLQDEEQRRQRAQDEIQQRLMEEGARVKALEALKHREEETIEHVSQVLKEASEEHQANSLKYQAQIQEMKTGQEQLLEQVKQETNEQLSHLKCAEDAEEFG</sequence>
<keyword evidence="5" id="KW-1185">Reference proteome</keyword>
<dbReference type="EMBL" id="CAMXCT010000624">
    <property type="protein sequence ID" value="CAI3981312.1"/>
    <property type="molecule type" value="Genomic_DNA"/>
</dbReference>
<feature type="compositionally biased region" description="Low complexity" evidence="2">
    <location>
        <begin position="23"/>
        <end position="34"/>
    </location>
</feature>
<reference evidence="4" key="2">
    <citation type="submission" date="2024-04" db="EMBL/GenBank/DDBJ databases">
        <authorList>
            <person name="Chen Y."/>
            <person name="Shah S."/>
            <person name="Dougan E. K."/>
            <person name="Thang M."/>
            <person name="Chan C."/>
        </authorList>
    </citation>
    <scope>NUCLEOTIDE SEQUENCE [LARGE SCALE GENOMIC DNA]</scope>
</reference>
<proteinExistence type="predicted"/>
<dbReference type="AlphaFoldDB" id="A0A9P1BY38"/>
<feature type="coiled-coil region" evidence="1">
    <location>
        <begin position="472"/>
        <end position="509"/>
    </location>
</feature>
<organism evidence="3">
    <name type="scientific">Cladocopium goreaui</name>
    <dbReference type="NCBI Taxonomy" id="2562237"/>
    <lineage>
        <taxon>Eukaryota</taxon>
        <taxon>Sar</taxon>
        <taxon>Alveolata</taxon>
        <taxon>Dinophyceae</taxon>
        <taxon>Suessiales</taxon>
        <taxon>Symbiodiniaceae</taxon>
        <taxon>Cladocopium</taxon>
    </lineage>
</organism>
<accession>A0A9P1BY38</accession>
<evidence type="ECO:0000256" key="1">
    <source>
        <dbReference type="SAM" id="Coils"/>
    </source>
</evidence>
<feature type="coiled-coil region" evidence="1">
    <location>
        <begin position="576"/>
        <end position="649"/>
    </location>
</feature>
<keyword evidence="1" id="KW-0175">Coiled coil</keyword>
<dbReference type="EMBL" id="CAMXCT030000624">
    <property type="protein sequence ID" value="CAL4768624.1"/>
    <property type="molecule type" value="Genomic_DNA"/>
</dbReference>
<feature type="compositionally biased region" description="Basic and acidic residues" evidence="2">
    <location>
        <begin position="103"/>
        <end position="112"/>
    </location>
</feature>
<evidence type="ECO:0000313" key="4">
    <source>
        <dbReference type="EMBL" id="CAL1134687.1"/>
    </source>
</evidence>
<feature type="region of interest" description="Disordered" evidence="2">
    <location>
        <begin position="258"/>
        <end position="280"/>
    </location>
</feature>
<comment type="caution">
    <text evidence="3">The sequence shown here is derived from an EMBL/GenBank/DDBJ whole genome shotgun (WGS) entry which is preliminary data.</text>
</comment>
<gene>
    <name evidence="3" type="ORF">C1SCF055_LOCUS9113</name>
</gene>
<feature type="coiled-coil region" evidence="1">
    <location>
        <begin position="170"/>
        <end position="197"/>
    </location>
</feature>
<feature type="compositionally biased region" description="Basic and acidic residues" evidence="2">
    <location>
        <begin position="66"/>
        <end position="77"/>
    </location>
</feature>
<feature type="coiled-coil region" evidence="1">
    <location>
        <begin position="774"/>
        <end position="802"/>
    </location>
</feature>
<name>A0A9P1BY38_9DINO</name>
<evidence type="ECO:0000313" key="3">
    <source>
        <dbReference type="EMBL" id="CAI3981312.1"/>
    </source>
</evidence>
<feature type="region of interest" description="Disordered" evidence="2">
    <location>
        <begin position="60"/>
        <end position="123"/>
    </location>
</feature>
<feature type="coiled-coil region" evidence="1">
    <location>
        <begin position="312"/>
        <end position="433"/>
    </location>
</feature>
<reference evidence="3" key="1">
    <citation type="submission" date="2022-10" db="EMBL/GenBank/DDBJ databases">
        <authorList>
            <person name="Chen Y."/>
            <person name="Dougan E. K."/>
            <person name="Chan C."/>
            <person name="Rhodes N."/>
            <person name="Thang M."/>
        </authorList>
    </citation>
    <scope>NUCLEOTIDE SEQUENCE</scope>
</reference>
<dbReference type="Proteomes" id="UP001152797">
    <property type="component" value="Unassembled WGS sequence"/>
</dbReference>
<evidence type="ECO:0000313" key="5">
    <source>
        <dbReference type="Proteomes" id="UP001152797"/>
    </source>
</evidence>
<feature type="region of interest" description="Disordered" evidence="2">
    <location>
        <begin position="1"/>
        <end position="47"/>
    </location>
</feature>
<protein>
    <submittedName>
        <fullName evidence="3">Uncharacterized protein</fullName>
    </submittedName>
</protein>
<dbReference type="EMBL" id="CAMXCT020000624">
    <property type="protein sequence ID" value="CAL1134687.1"/>
    <property type="molecule type" value="Genomic_DNA"/>
</dbReference>
<evidence type="ECO:0000256" key="2">
    <source>
        <dbReference type="SAM" id="MobiDB-lite"/>
    </source>
</evidence>